<dbReference type="AlphaFoldDB" id="A0A8D9LRM7"/>
<proteinExistence type="predicted"/>
<dbReference type="GO" id="GO:1990380">
    <property type="term" value="F:K48-linked deubiquitinase activity"/>
    <property type="evidence" value="ECO:0007669"/>
    <property type="project" value="InterPro"/>
</dbReference>
<evidence type="ECO:0000259" key="2">
    <source>
        <dbReference type="Pfam" id="PF04424"/>
    </source>
</evidence>
<dbReference type="GO" id="GO:0004843">
    <property type="term" value="F:cysteine-type deubiquitinase activity"/>
    <property type="evidence" value="ECO:0007669"/>
    <property type="project" value="InterPro"/>
</dbReference>
<feature type="compositionally biased region" description="Low complexity" evidence="1">
    <location>
        <begin position="235"/>
        <end position="262"/>
    </location>
</feature>
<feature type="region of interest" description="Disordered" evidence="1">
    <location>
        <begin position="234"/>
        <end position="287"/>
    </location>
</feature>
<dbReference type="PANTHER" id="PTHR18063">
    <property type="entry name" value="NF-E2 INDUCIBLE PROTEIN"/>
    <property type="match status" value="1"/>
</dbReference>
<reference evidence="3 4" key="1">
    <citation type="submission" date="2021-07" db="EMBL/GenBank/DDBJ databases">
        <authorList>
            <consortium name="Genoscope - CEA"/>
            <person name="William W."/>
        </authorList>
    </citation>
    <scope>NUCLEOTIDE SEQUENCE [LARGE SCALE GENOMIC DNA]</scope>
</reference>
<protein>
    <recommendedName>
        <fullName evidence="2">MINDY deubiquitinase domain-containing protein</fullName>
    </recommendedName>
</protein>
<feature type="domain" description="MINDY deubiquitinase" evidence="2">
    <location>
        <begin position="24"/>
        <end position="369"/>
    </location>
</feature>
<dbReference type="InterPro" id="IPR007518">
    <property type="entry name" value="MINDY"/>
</dbReference>
<dbReference type="Gramene" id="A03p56460.2_BraZ1">
    <property type="protein sequence ID" value="A03p56460.2_BraZ1.CDS"/>
    <property type="gene ID" value="A03g56460.2_BraZ1"/>
</dbReference>
<evidence type="ECO:0000256" key="1">
    <source>
        <dbReference type="SAM" id="MobiDB-lite"/>
    </source>
</evidence>
<dbReference type="InterPro" id="IPR033979">
    <property type="entry name" value="MINDY_domain"/>
</dbReference>
<evidence type="ECO:0000313" key="3">
    <source>
        <dbReference type="EMBL" id="CAG7884302.1"/>
    </source>
</evidence>
<dbReference type="Proteomes" id="UP000694005">
    <property type="component" value="Chromosome A03"/>
</dbReference>
<dbReference type="PANTHER" id="PTHR18063:SF20">
    <property type="entry name" value="MINDY DEUBIQUITINASE DOMAIN-CONTAINING PROTEIN"/>
    <property type="match status" value="1"/>
</dbReference>
<gene>
    <name evidence="3" type="ORF">BRAPAZ1V2_A03P56460.2</name>
</gene>
<dbReference type="Pfam" id="PF04424">
    <property type="entry name" value="MINDY_DUB"/>
    <property type="match status" value="1"/>
</dbReference>
<organism evidence="3 4">
    <name type="scientific">Brassica campestris</name>
    <name type="common">Field mustard</name>
    <dbReference type="NCBI Taxonomy" id="3711"/>
    <lineage>
        <taxon>Eukaryota</taxon>
        <taxon>Viridiplantae</taxon>
        <taxon>Streptophyta</taxon>
        <taxon>Embryophyta</taxon>
        <taxon>Tracheophyta</taxon>
        <taxon>Spermatophyta</taxon>
        <taxon>Magnoliopsida</taxon>
        <taxon>eudicotyledons</taxon>
        <taxon>Gunneridae</taxon>
        <taxon>Pentapetalae</taxon>
        <taxon>rosids</taxon>
        <taxon>malvids</taxon>
        <taxon>Brassicales</taxon>
        <taxon>Brassicaceae</taxon>
        <taxon>Brassiceae</taxon>
        <taxon>Brassica</taxon>
    </lineage>
</organism>
<name>A0A8D9LRM7_BRACM</name>
<sequence>MATRTNQETRTNQADQATRNGEVTYQIKAINYGGENKMIILPNENGSSPLIAICNLLILRNGMDLTPDRCEVTQQRLIDLLAFRLFMIEDDKEDHFENKAQNIMDAMELLPRLAAGIDVNVKFRSIDDFELSPELTIFGLLKIPLYHGWIFDPQDNETATAVGFKSYNDLMMAGLVTLAEKSPIGQGCGESSVDFTATPTRTPTSAEHSRLGRGGDSQEHNAYLRTLRLSAVNNSDWDSTSSSRDSQDSSSGGTSSSGYSVDLMDTGSGCTSPPGKGNLKSRCDDQISSKESRDGAVIKKFLNTNASQLTFPGLFSLRETLKEGDLCVFLRNTHFYTMLKNDNALYTLVTDQGYMVWKNLIQEYIDIINSLSKEGTEGTEIDLDLAMYFQKLQTLYSRYIK</sequence>
<dbReference type="EMBL" id="LS974619">
    <property type="protein sequence ID" value="CAG7884302.1"/>
    <property type="molecule type" value="Genomic_DNA"/>
</dbReference>
<accession>A0A8D9LRM7</accession>
<evidence type="ECO:0000313" key="4">
    <source>
        <dbReference type="Proteomes" id="UP000694005"/>
    </source>
</evidence>
<feature type="compositionally biased region" description="Polar residues" evidence="1">
    <location>
        <begin position="193"/>
        <end position="206"/>
    </location>
</feature>
<feature type="region of interest" description="Disordered" evidence="1">
    <location>
        <begin position="189"/>
        <end position="217"/>
    </location>
</feature>